<comment type="similarity">
    <text evidence="1">Belongs to the prokaryotic/mitochondrial release factor family.</text>
</comment>
<protein>
    <recommendedName>
        <fullName evidence="2">Peptide chain release factor domain-containing protein</fullName>
    </recommendedName>
</protein>
<reference evidence="3" key="1">
    <citation type="submission" date="2023-10" db="EMBL/GenBank/DDBJ databases">
        <title>Chromosome-level genome of the transformable northern wattle, Acacia crassicarpa.</title>
        <authorList>
            <person name="Massaro I."/>
            <person name="Sinha N.R."/>
            <person name="Poethig S."/>
            <person name="Leichty A.R."/>
        </authorList>
    </citation>
    <scope>NUCLEOTIDE SEQUENCE</scope>
    <source>
        <strain evidence="3">Acra3RX</strain>
        <tissue evidence="3">Leaf</tissue>
    </source>
</reference>
<dbReference type="PANTHER" id="PTHR43116">
    <property type="entry name" value="PEPTIDE CHAIN RELEASE FACTOR 2"/>
    <property type="match status" value="1"/>
</dbReference>
<sequence>MATIVSDRACVRSAYDCSASFNANLQVALRKKKPCTQLGIRACHSMADKKKVYEQVGLFSLRRKIEDAVLRAEMFAPTALEMEEARWIEQEEMIRNSNLWDDLNKSNDILVKLAYSAKVVDALKDLKYKVEEAKLITQLAEMNAIDYGLYSQAYDASLDVSKFLDRYETSKLLKGPFDLEGACLIIKARTGGIHHKLWAEQLLSMYLKWAKKQGHEGRIVDTCLFKNGGIDSATVEFEFEYAYGYLSGEKGAHHIIRNSLDESSLLEASSAVVDVVPMFLENSSDLEIDHEDLIISSPSSVGEQKRHTESRVCIQHQPTGISAESSGERTLFANKMKAINRLKAKLEVIAREQGVSGISGIRKDAIVNLWQEETRRYVYHPYKLVHDKKTGMEVPDLNSVLEGNIGCLIAAHINIRNSCHHKV</sequence>
<dbReference type="GO" id="GO:0005737">
    <property type="term" value="C:cytoplasm"/>
    <property type="evidence" value="ECO:0007669"/>
    <property type="project" value="UniProtKB-ARBA"/>
</dbReference>
<dbReference type="InterPro" id="IPR045853">
    <property type="entry name" value="Pep_chain_release_fac_I_sf"/>
</dbReference>
<proteinExistence type="inferred from homology"/>
<keyword evidence="4" id="KW-1185">Reference proteome</keyword>
<dbReference type="InterPro" id="IPR000352">
    <property type="entry name" value="Pep_chain_release_fac_I"/>
</dbReference>
<comment type="caution">
    <text evidence="3">The sequence shown here is derived from an EMBL/GenBank/DDBJ whole genome shotgun (WGS) entry which is preliminary data.</text>
</comment>
<dbReference type="GO" id="GO:0003747">
    <property type="term" value="F:translation release factor activity"/>
    <property type="evidence" value="ECO:0007669"/>
    <property type="project" value="InterPro"/>
</dbReference>
<evidence type="ECO:0000313" key="4">
    <source>
        <dbReference type="Proteomes" id="UP001293593"/>
    </source>
</evidence>
<evidence type="ECO:0000313" key="3">
    <source>
        <dbReference type="EMBL" id="KAK4281921.1"/>
    </source>
</evidence>
<name>A0AAE1N367_9FABA</name>
<dbReference type="Pfam" id="PF00472">
    <property type="entry name" value="RF-1"/>
    <property type="match status" value="1"/>
</dbReference>
<dbReference type="Gene3D" id="3.30.160.20">
    <property type="match status" value="1"/>
</dbReference>
<gene>
    <name evidence="3" type="ORF">QN277_013365</name>
</gene>
<organism evidence="3 4">
    <name type="scientific">Acacia crassicarpa</name>
    <name type="common">northern wattle</name>
    <dbReference type="NCBI Taxonomy" id="499986"/>
    <lineage>
        <taxon>Eukaryota</taxon>
        <taxon>Viridiplantae</taxon>
        <taxon>Streptophyta</taxon>
        <taxon>Embryophyta</taxon>
        <taxon>Tracheophyta</taxon>
        <taxon>Spermatophyta</taxon>
        <taxon>Magnoliopsida</taxon>
        <taxon>eudicotyledons</taxon>
        <taxon>Gunneridae</taxon>
        <taxon>Pentapetalae</taxon>
        <taxon>rosids</taxon>
        <taxon>fabids</taxon>
        <taxon>Fabales</taxon>
        <taxon>Fabaceae</taxon>
        <taxon>Caesalpinioideae</taxon>
        <taxon>mimosoid clade</taxon>
        <taxon>Acacieae</taxon>
        <taxon>Acacia</taxon>
    </lineage>
</organism>
<dbReference type="SUPFAM" id="SSF75620">
    <property type="entry name" value="Release factor"/>
    <property type="match status" value="1"/>
</dbReference>
<feature type="domain" description="Peptide chain release factor" evidence="2">
    <location>
        <begin position="131"/>
        <end position="249"/>
    </location>
</feature>
<dbReference type="Gene3D" id="3.30.70.1660">
    <property type="match status" value="1"/>
</dbReference>
<dbReference type="Proteomes" id="UP001293593">
    <property type="component" value="Unassembled WGS sequence"/>
</dbReference>
<dbReference type="EMBL" id="JAWXYG010000002">
    <property type="protein sequence ID" value="KAK4281921.1"/>
    <property type="molecule type" value="Genomic_DNA"/>
</dbReference>
<accession>A0AAE1N367</accession>
<dbReference type="InterPro" id="IPR005139">
    <property type="entry name" value="PCRF"/>
</dbReference>
<evidence type="ECO:0000259" key="2">
    <source>
        <dbReference type="SMART" id="SM00937"/>
    </source>
</evidence>
<dbReference type="Pfam" id="PF03462">
    <property type="entry name" value="PCRF"/>
    <property type="match status" value="1"/>
</dbReference>
<dbReference type="SMART" id="SM00937">
    <property type="entry name" value="PCRF"/>
    <property type="match status" value="1"/>
</dbReference>
<dbReference type="PANTHER" id="PTHR43116:SF4">
    <property type="entry name" value="PEPTIDE CHAIN RELEASE FACTOR PRFB3, CHLOROPLASTIC"/>
    <property type="match status" value="1"/>
</dbReference>
<dbReference type="AlphaFoldDB" id="A0AAE1N367"/>
<evidence type="ECO:0000256" key="1">
    <source>
        <dbReference type="ARBA" id="ARBA00010835"/>
    </source>
</evidence>